<evidence type="ECO:0000313" key="3">
    <source>
        <dbReference type="Proteomes" id="UP000319671"/>
    </source>
</evidence>
<comment type="caution">
    <text evidence="2">The sequence shown here is derived from an EMBL/GenBank/DDBJ whole genome shotgun (WGS) entry which is preliminary data.</text>
</comment>
<dbReference type="InterPro" id="IPR024775">
    <property type="entry name" value="DinB-like"/>
</dbReference>
<reference evidence="2 3" key="1">
    <citation type="submission" date="2019-06" db="EMBL/GenBank/DDBJ databases">
        <title>Sorghum-associated microbial communities from plants grown in Nebraska, USA.</title>
        <authorList>
            <person name="Schachtman D."/>
        </authorList>
    </citation>
    <scope>NUCLEOTIDE SEQUENCE [LARGE SCALE GENOMIC DNA]</scope>
    <source>
        <strain evidence="2 3">2482</strain>
    </source>
</reference>
<organism evidence="2 3">
    <name type="scientific">Neobacillus bataviensis</name>
    <dbReference type="NCBI Taxonomy" id="220685"/>
    <lineage>
        <taxon>Bacteria</taxon>
        <taxon>Bacillati</taxon>
        <taxon>Bacillota</taxon>
        <taxon>Bacilli</taxon>
        <taxon>Bacillales</taxon>
        <taxon>Bacillaceae</taxon>
        <taxon>Neobacillus</taxon>
    </lineage>
</organism>
<accession>A0A561DPB3</accession>
<evidence type="ECO:0000259" key="1">
    <source>
        <dbReference type="Pfam" id="PF12867"/>
    </source>
</evidence>
<feature type="domain" description="DinB-like" evidence="1">
    <location>
        <begin position="13"/>
        <end position="152"/>
    </location>
</feature>
<dbReference type="Pfam" id="PF12867">
    <property type="entry name" value="DinB_2"/>
    <property type="match status" value="1"/>
</dbReference>
<dbReference type="Proteomes" id="UP000319671">
    <property type="component" value="Unassembled WGS sequence"/>
</dbReference>
<dbReference type="AlphaFoldDB" id="A0A561DPB3"/>
<dbReference type="InterPro" id="IPR034660">
    <property type="entry name" value="DinB/YfiT-like"/>
</dbReference>
<dbReference type="Gene3D" id="1.20.120.450">
    <property type="entry name" value="dinb family like domain"/>
    <property type="match status" value="1"/>
</dbReference>
<evidence type="ECO:0000313" key="2">
    <source>
        <dbReference type="EMBL" id="TWE05178.1"/>
    </source>
</evidence>
<proteinExistence type="predicted"/>
<gene>
    <name evidence="2" type="ORF">FB550_103355</name>
</gene>
<keyword evidence="3" id="KW-1185">Reference proteome</keyword>
<dbReference type="SUPFAM" id="SSF109854">
    <property type="entry name" value="DinB/YfiT-like putative metalloenzymes"/>
    <property type="match status" value="1"/>
</dbReference>
<protein>
    <submittedName>
        <fullName evidence="2">DinB family protein</fullName>
    </submittedName>
</protein>
<dbReference type="EMBL" id="VIVN01000003">
    <property type="protein sequence ID" value="TWE05178.1"/>
    <property type="molecule type" value="Genomic_DNA"/>
</dbReference>
<name>A0A561DPB3_9BACI</name>
<sequence>MTTIQPAIESVQQSLDQMIKTTNALSEETIRWKPSEEEWSIMEILCHVLEAVPYWIGEINYLNANPGAEWGRNHLQQARLDAVAAADQRSVEEIVNELTRLKDQVGEELGSFDSDTLAAEAPSRNPNFGTKPISFIVNHLIVEHASKHFGQIQRNLSKLD</sequence>